<keyword evidence="3" id="KW-1185">Reference proteome</keyword>
<name>A0A8H5EWG4_9AGAR</name>
<evidence type="ECO:0000313" key="2">
    <source>
        <dbReference type="EMBL" id="KAF5314906.1"/>
    </source>
</evidence>
<evidence type="ECO:0000313" key="3">
    <source>
        <dbReference type="Proteomes" id="UP000567179"/>
    </source>
</evidence>
<feature type="compositionally biased region" description="Basic residues" evidence="1">
    <location>
        <begin position="127"/>
        <end position="141"/>
    </location>
</feature>
<gene>
    <name evidence="2" type="ORF">D9619_007513</name>
</gene>
<feature type="region of interest" description="Disordered" evidence="1">
    <location>
        <begin position="125"/>
        <end position="169"/>
    </location>
</feature>
<reference evidence="2 3" key="1">
    <citation type="journal article" date="2020" name="ISME J.">
        <title>Uncovering the hidden diversity of litter-decomposition mechanisms in mushroom-forming fungi.</title>
        <authorList>
            <person name="Floudas D."/>
            <person name="Bentzer J."/>
            <person name="Ahren D."/>
            <person name="Johansson T."/>
            <person name="Persson P."/>
            <person name="Tunlid A."/>
        </authorList>
    </citation>
    <scope>NUCLEOTIDE SEQUENCE [LARGE SCALE GENOMIC DNA]</scope>
    <source>
        <strain evidence="2 3">CBS 101986</strain>
    </source>
</reference>
<dbReference type="OrthoDB" id="2984821at2759"/>
<feature type="compositionally biased region" description="Basic and acidic residues" evidence="1">
    <location>
        <begin position="142"/>
        <end position="151"/>
    </location>
</feature>
<organism evidence="2 3">
    <name type="scientific">Psilocybe cf. subviscida</name>
    <dbReference type="NCBI Taxonomy" id="2480587"/>
    <lineage>
        <taxon>Eukaryota</taxon>
        <taxon>Fungi</taxon>
        <taxon>Dikarya</taxon>
        <taxon>Basidiomycota</taxon>
        <taxon>Agaricomycotina</taxon>
        <taxon>Agaricomycetes</taxon>
        <taxon>Agaricomycetidae</taxon>
        <taxon>Agaricales</taxon>
        <taxon>Agaricineae</taxon>
        <taxon>Strophariaceae</taxon>
        <taxon>Psilocybe</taxon>
    </lineage>
</organism>
<accession>A0A8H5EWG4</accession>
<comment type="caution">
    <text evidence="2">The sequence shown here is derived from an EMBL/GenBank/DDBJ whole genome shotgun (WGS) entry which is preliminary data.</text>
</comment>
<dbReference type="AlphaFoldDB" id="A0A8H5EWG4"/>
<sequence length="169" mass="18853">MLSRLEQAIADVLTAGQTPGFDNVFAAYKLHCDKKRLQHAQLYFQIAMDKYPDATEKTQSPYAPLITNIRKEYLESSIDAAVSVFGVGALLPCPCNCGALLDMLQFREQLDIIFGPSAGHFAFPKVRSAKKTNKRRRTPRKVKGDEKKDNQLPEPAFDPFGPSTSRTSM</sequence>
<protein>
    <submittedName>
        <fullName evidence="2">Uncharacterized protein</fullName>
    </submittedName>
</protein>
<evidence type="ECO:0000256" key="1">
    <source>
        <dbReference type="SAM" id="MobiDB-lite"/>
    </source>
</evidence>
<proteinExistence type="predicted"/>
<dbReference type="EMBL" id="JAACJJ010000043">
    <property type="protein sequence ID" value="KAF5314906.1"/>
    <property type="molecule type" value="Genomic_DNA"/>
</dbReference>
<dbReference type="Proteomes" id="UP000567179">
    <property type="component" value="Unassembled WGS sequence"/>
</dbReference>